<dbReference type="Pfam" id="PF11222">
    <property type="entry name" value="DUF3017"/>
    <property type="match status" value="1"/>
</dbReference>
<keyword evidence="1" id="KW-1133">Transmembrane helix</keyword>
<feature type="transmembrane region" description="Helical" evidence="1">
    <location>
        <begin position="37"/>
        <end position="55"/>
    </location>
</feature>
<dbReference type="RefSeq" id="WP_073487987.1">
    <property type="nucleotide sequence ID" value="NZ_FQVN01000009.1"/>
</dbReference>
<evidence type="ECO:0000313" key="2">
    <source>
        <dbReference type="EMBL" id="SHG51076.1"/>
    </source>
</evidence>
<feature type="transmembrane region" description="Helical" evidence="1">
    <location>
        <begin position="12"/>
        <end position="31"/>
    </location>
</feature>
<organism evidence="2 3">
    <name type="scientific">Streptoalloteichus hindustanus</name>
    <dbReference type="NCBI Taxonomy" id="2017"/>
    <lineage>
        <taxon>Bacteria</taxon>
        <taxon>Bacillati</taxon>
        <taxon>Actinomycetota</taxon>
        <taxon>Actinomycetes</taxon>
        <taxon>Pseudonocardiales</taxon>
        <taxon>Pseudonocardiaceae</taxon>
        <taxon>Streptoalloteichus</taxon>
    </lineage>
</organism>
<name>A0A1M5KE07_STRHI</name>
<dbReference type="AlphaFoldDB" id="A0A1M5KE07"/>
<protein>
    <recommendedName>
        <fullName evidence="4">DUF3017 domain-containing protein</fullName>
    </recommendedName>
</protein>
<proteinExistence type="predicted"/>
<evidence type="ECO:0000256" key="1">
    <source>
        <dbReference type="SAM" id="Phobius"/>
    </source>
</evidence>
<gene>
    <name evidence="2" type="ORF">SAMN05444320_109241</name>
</gene>
<feature type="transmembrane region" description="Helical" evidence="1">
    <location>
        <begin position="67"/>
        <end position="89"/>
    </location>
</feature>
<sequence length="95" mass="10040">MTARERSGARRHLPFGLVLLVVVIGLGFVSTAHWRKGSLLIGAAMLLAAGLRVLLPRDKLGLLAIRSRVVDVLLYSVLGVAIVVVAITIQGGLFG</sequence>
<dbReference type="OrthoDB" id="5193401at2"/>
<dbReference type="Proteomes" id="UP000184501">
    <property type="component" value="Unassembled WGS sequence"/>
</dbReference>
<keyword evidence="3" id="KW-1185">Reference proteome</keyword>
<keyword evidence="1" id="KW-0812">Transmembrane</keyword>
<accession>A0A1M5KE07</accession>
<keyword evidence="1" id="KW-0472">Membrane</keyword>
<evidence type="ECO:0000313" key="3">
    <source>
        <dbReference type="Proteomes" id="UP000184501"/>
    </source>
</evidence>
<dbReference type="EMBL" id="FQVN01000009">
    <property type="protein sequence ID" value="SHG51076.1"/>
    <property type="molecule type" value="Genomic_DNA"/>
</dbReference>
<reference evidence="2 3" key="1">
    <citation type="submission" date="2016-11" db="EMBL/GenBank/DDBJ databases">
        <authorList>
            <person name="Jaros S."/>
            <person name="Januszkiewicz K."/>
            <person name="Wedrychowicz H."/>
        </authorList>
    </citation>
    <scope>NUCLEOTIDE SEQUENCE [LARGE SCALE GENOMIC DNA]</scope>
    <source>
        <strain evidence="2 3">DSM 44523</strain>
    </source>
</reference>
<dbReference type="STRING" id="2017.SAMN05444320_109241"/>
<dbReference type="InterPro" id="IPR021385">
    <property type="entry name" value="DUF3017"/>
</dbReference>
<evidence type="ECO:0008006" key="4">
    <source>
        <dbReference type="Google" id="ProtNLM"/>
    </source>
</evidence>